<dbReference type="Pfam" id="PF14383">
    <property type="entry name" value="VARLMGL"/>
    <property type="match status" value="1"/>
</dbReference>
<dbReference type="GO" id="GO:0051513">
    <property type="term" value="P:regulation of monopolar cell growth"/>
    <property type="evidence" value="ECO:0007669"/>
    <property type="project" value="InterPro"/>
</dbReference>
<dbReference type="PANTHER" id="PTHR31680">
    <property type="entry name" value="LONGIFOLIA PROTEIN"/>
    <property type="match status" value="1"/>
</dbReference>
<proteinExistence type="predicted"/>
<keyword evidence="1" id="KW-0175">Coiled coil</keyword>
<protein>
    <recommendedName>
        <fullName evidence="7">DUF4378 domain-containing protein</fullName>
    </recommendedName>
</protein>
<evidence type="ECO:0000256" key="2">
    <source>
        <dbReference type="SAM" id="MobiDB-lite"/>
    </source>
</evidence>
<gene>
    <name evidence="5" type="ORF">MUK42_22300</name>
</gene>
<feature type="coiled-coil region" evidence="1">
    <location>
        <begin position="244"/>
        <end position="271"/>
    </location>
</feature>
<keyword evidence="6" id="KW-1185">Reference proteome</keyword>
<evidence type="ECO:0008006" key="7">
    <source>
        <dbReference type="Google" id="ProtNLM"/>
    </source>
</evidence>
<feature type="region of interest" description="Disordered" evidence="2">
    <location>
        <begin position="301"/>
        <end position="423"/>
    </location>
</feature>
<evidence type="ECO:0000313" key="6">
    <source>
        <dbReference type="Proteomes" id="UP001055439"/>
    </source>
</evidence>
<feature type="region of interest" description="Disordered" evidence="2">
    <location>
        <begin position="39"/>
        <end position="62"/>
    </location>
</feature>
<feature type="region of interest" description="Disordered" evidence="2">
    <location>
        <begin position="521"/>
        <end position="573"/>
    </location>
</feature>
<dbReference type="PANTHER" id="PTHR31680:SF12">
    <property type="entry name" value="OS11G0587300 PROTEIN"/>
    <property type="match status" value="1"/>
</dbReference>
<organism evidence="5 6">
    <name type="scientific">Musa troglodytarum</name>
    <name type="common">fe'i banana</name>
    <dbReference type="NCBI Taxonomy" id="320322"/>
    <lineage>
        <taxon>Eukaryota</taxon>
        <taxon>Viridiplantae</taxon>
        <taxon>Streptophyta</taxon>
        <taxon>Embryophyta</taxon>
        <taxon>Tracheophyta</taxon>
        <taxon>Spermatophyta</taxon>
        <taxon>Magnoliopsida</taxon>
        <taxon>Liliopsida</taxon>
        <taxon>Zingiberales</taxon>
        <taxon>Musaceae</taxon>
        <taxon>Musa</taxon>
    </lineage>
</organism>
<evidence type="ECO:0000259" key="4">
    <source>
        <dbReference type="Pfam" id="PF14383"/>
    </source>
</evidence>
<name>A0A9E7GGV7_9LILI</name>
<evidence type="ECO:0000313" key="5">
    <source>
        <dbReference type="EMBL" id="URE11784.1"/>
    </source>
</evidence>
<accession>A0A9E7GGV7</accession>
<reference evidence="5" key="1">
    <citation type="submission" date="2022-05" db="EMBL/GenBank/DDBJ databases">
        <title>The Musa troglodytarum L. genome provides insights into the mechanism of non-climacteric behaviour and enrichment of carotenoids.</title>
        <authorList>
            <person name="Wang J."/>
        </authorList>
    </citation>
    <scope>NUCLEOTIDE SEQUENCE</scope>
    <source>
        <tissue evidence="5">Leaf</tissue>
    </source>
</reference>
<dbReference type="InterPro" id="IPR032795">
    <property type="entry name" value="DUF3741-assoc"/>
</dbReference>
<dbReference type="Proteomes" id="UP001055439">
    <property type="component" value="Chromosome 6"/>
</dbReference>
<feature type="compositionally biased region" description="Low complexity" evidence="2">
    <location>
        <begin position="326"/>
        <end position="337"/>
    </location>
</feature>
<dbReference type="EMBL" id="CP097508">
    <property type="protein sequence ID" value="URE11784.1"/>
    <property type="molecule type" value="Genomic_DNA"/>
</dbReference>
<dbReference type="InterPro" id="IPR025486">
    <property type="entry name" value="DUF4378"/>
</dbReference>
<evidence type="ECO:0000256" key="1">
    <source>
        <dbReference type="SAM" id="Coils"/>
    </source>
</evidence>
<evidence type="ECO:0000259" key="3">
    <source>
        <dbReference type="Pfam" id="PF14309"/>
    </source>
</evidence>
<dbReference type="AlphaFoldDB" id="A0A9E7GGV7"/>
<dbReference type="Pfam" id="PF14309">
    <property type="entry name" value="DUF4378"/>
    <property type="match status" value="1"/>
</dbReference>
<feature type="compositionally biased region" description="Basic and acidic residues" evidence="2">
    <location>
        <begin position="411"/>
        <end position="423"/>
    </location>
</feature>
<dbReference type="InterPro" id="IPR033334">
    <property type="entry name" value="LNG1/2"/>
</dbReference>
<feature type="domain" description="DUF3741" evidence="4">
    <location>
        <begin position="114"/>
        <end position="143"/>
    </location>
</feature>
<feature type="domain" description="DUF4378" evidence="3">
    <location>
        <begin position="601"/>
        <end position="729"/>
    </location>
</feature>
<dbReference type="OrthoDB" id="774045at2759"/>
<feature type="compositionally biased region" description="Polar residues" evidence="2">
    <location>
        <begin position="388"/>
        <end position="401"/>
    </location>
</feature>
<sequence>MTSSGGRGLADRSRLERQMGCMAGLLHLFDRHQALARKRLPPPPAARSTSPSERSDASSAAMLVKESHSLAVTEVKDGVRPLSKRSRAMVVAKGKLRLREAAPVASSCDGSDASEAVDESERLRRSPSVVARLMGLDALPDESDRAELRRSTSESRVSRDPAYIRFLDGSSFSKSSPVGAAPVSANEFIRMTNLGQLNVPIAEKTKSPARTPFLPPLQRKSFFDAGDFYPEPKRWGLLPIEFGKQRLTRGMDEAARDLDTLKQILESLQLKGLLHSNPLYRHINCRRDQLLNHHYDSPIVVIEPAPKPPRRPSSEPRSPLPPPGPAAIRRNPAVAAATPPVRQNRKADQGPNGNNERKNRGPSLPAKQRSSNAPESGKSRPPRRRMNPSKTPPNQVGQSPINGRPPPNRRTKQEVTTKQRIGSRAEVDTAASIANSPLGFEVLHRFLCQAPMSSNFVLFTRNGLWVIIQRSWAADYGAGRHLLERCDRLLHSIAAFTAEDQVATVAVQVAAAAEQQPSPVSVLNSPILGEETSPRSPASKRSVDFKEDQPAECNEDAVASDGGDGPEAQAEEEVVVDDDDDDYAYVVEILRLTHGHGDTTDVYAFVEKRRGGRSDASKSLRLRRRLVFDAVAEILYRKRDVSPPPWESFVRPGFLSVAAPNSTALLLTEVWSELRQAREQASAADLSDVTNWAVRRDLAAENLESWARPAAEVADAVIQIERQIFKDLVSGAISDLADAKPRHKAVF</sequence>